<dbReference type="EMBL" id="DUZY01000002">
    <property type="protein sequence ID" value="DAD25845.1"/>
    <property type="molecule type" value="Genomic_DNA"/>
</dbReference>
<keyword evidence="2" id="KW-1185">Reference proteome</keyword>
<proteinExistence type="predicted"/>
<organism evidence="1 2">
    <name type="scientific">Nelumbo nucifera</name>
    <name type="common">Sacred lotus</name>
    <dbReference type="NCBI Taxonomy" id="4432"/>
    <lineage>
        <taxon>Eukaryota</taxon>
        <taxon>Viridiplantae</taxon>
        <taxon>Streptophyta</taxon>
        <taxon>Embryophyta</taxon>
        <taxon>Tracheophyta</taxon>
        <taxon>Spermatophyta</taxon>
        <taxon>Magnoliopsida</taxon>
        <taxon>Proteales</taxon>
        <taxon>Nelumbonaceae</taxon>
        <taxon>Nelumbo</taxon>
    </lineage>
</organism>
<dbReference type="Proteomes" id="UP000607653">
    <property type="component" value="Unassembled WGS sequence"/>
</dbReference>
<reference evidence="1 2" key="1">
    <citation type="journal article" date="2020" name="Mol. Biol. Evol.">
        <title>Distinct Expression and Methylation Patterns for Genes with Different Fates following a Single Whole-Genome Duplication in Flowering Plants.</title>
        <authorList>
            <person name="Shi T."/>
            <person name="Rahmani R.S."/>
            <person name="Gugger P.F."/>
            <person name="Wang M."/>
            <person name="Li H."/>
            <person name="Zhang Y."/>
            <person name="Li Z."/>
            <person name="Wang Q."/>
            <person name="Van de Peer Y."/>
            <person name="Marchal K."/>
            <person name="Chen J."/>
        </authorList>
    </citation>
    <scope>NUCLEOTIDE SEQUENCE [LARGE SCALE GENOMIC DNA]</scope>
    <source>
        <tissue evidence="1">Leaf</tissue>
    </source>
</reference>
<accession>A0A822Y473</accession>
<evidence type="ECO:0000313" key="1">
    <source>
        <dbReference type="EMBL" id="DAD25845.1"/>
    </source>
</evidence>
<name>A0A822Y473_NELNU</name>
<comment type="caution">
    <text evidence="1">The sequence shown here is derived from an EMBL/GenBank/DDBJ whole genome shotgun (WGS) entry which is preliminary data.</text>
</comment>
<protein>
    <submittedName>
        <fullName evidence="1">Uncharacterized protein</fullName>
    </submittedName>
</protein>
<gene>
    <name evidence="1" type="ORF">HUJ06_027313</name>
</gene>
<dbReference type="AlphaFoldDB" id="A0A822Y473"/>
<sequence length="31" mass="3320">MKESLVDDHSWPWPGLSVSALSSGGVMCKKS</sequence>
<evidence type="ECO:0000313" key="2">
    <source>
        <dbReference type="Proteomes" id="UP000607653"/>
    </source>
</evidence>